<reference evidence="2" key="1">
    <citation type="journal article" date="2018" name="Genome Announc.">
        <title>Complete genome sequence of a Dickeya fangzhongdai type strain causing bleeding canker of pear tree trunks.</title>
        <authorList>
            <person name="Zhao Y."/>
            <person name="Tian Y."/>
            <person name="Li X."/>
            <person name="Hu B."/>
        </authorList>
    </citation>
    <scope>NUCLEOTIDE SEQUENCE [LARGE SCALE GENOMIC DNA]</scope>
    <source>
        <strain evidence="2">DSM 101947</strain>
    </source>
</reference>
<dbReference type="Proteomes" id="UP000231901">
    <property type="component" value="Chromosome"/>
</dbReference>
<gene>
    <name evidence="1" type="ORF">CVE23_15565</name>
</gene>
<dbReference type="Pfam" id="PF16219">
    <property type="entry name" value="DUF4879"/>
    <property type="match status" value="1"/>
</dbReference>
<evidence type="ECO:0000313" key="2">
    <source>
        <dbReference type="Proteomes" id="UP000231901"/>
    </source>
</evidence>
<dbReference type="KEGG" id="dfn:CVE23_15565"/>
<accession>A0A2K8QP24</accession>
<protein>
    <submittedName>
        <fullName evidence="1">DUF4879 domain-containing protein</fullName>
    </submittedName>
</protein>
<dbReference type="InterPro" id="IPR032624">
    <property type="entry name" value="DUF4879"/>
</dbReference>
<sequence length="154" mass="16167">MELLGMKKSIKMGLALGLLLATTSSAFSAPAPALSGLRIKVLSGVYGGTWQYAPVNAVSIGPGYAGGTLQIAVVETGYGGNRIGWINGEQKKPDSVKLACLVKGEMTDNCPRGATGAGWIAYFSANYQTSVTFRYQSTSANFPYKTLSTSLTIK</sequence>
<keyword evidence="2" id="KW-1185">Reference proteome</keyword>
<dbReference type="AlphaFoldDB" id="A0A2K8QP24"/>
<dbReference type="EMBL" id="CP025003">
    <property type="protein sequence ID" value="ATZ95269.1"/>
    <property type="molecule type" value="Genomic_DNA"/>
</dbReference>
<evidence type="ECO:0000313" key="1">
    <source>
        <dbReference type="EMBL" id="ATZ95269.1"/>
    </source>
</evidence>
<organism evidence="1 2">
    <name type="scientific">Dickeya fangzhongdai</name>
    <dbReference type="NCBI Taxonomy" id="1778540"/>
    <lineage>
        <taxon>Bacteria</taxon>
        <taxon>Pseudomonadati</taxon>
        <taxon>Pseudomonadota</taxon>
        <taxon>Gammaproteobacteria</taxon>
        <taxon>Enterobacterales</taxon>
        <taxon>Pectobacteriaceae</taxon>
        <taxon>Dickeya</taxon>
    </lineage>
</organism>
<name>A0A2K8QP24_9GAMM</name>
<proteinExistence type="predicted"/>